<feature type="region of interest" description="Disordered" evidence="14">
    <location>
        <begin position="423"/>
        <end position="442"/>
    </location>
</feature>
<dbReference type="OrthoDB" id="9767721at2"/>
<evidence type="ECO:0000256" key="7">
    <source>
        <dbReference type="ARBA" id="ARBA00023186"/>
    </source>
</evidence>
<evidence type="ECO:0000256" key="8">
    <source>
        <dbReference type="ARBA" id="ARBA00023235"/>
    </source>
</evidence>
<dbReference type="RefSeq" id="WP_109679929.1">
    <property type="nucleotide sequence ID" value="NZ_CP086615.1"/>
</dbReference>
<dbReference type="InterPro" id="IPR005215">
    <property type="entry name" value="Trig_fac"/>
</dbReference>
<keyword evidence="11" id="KW-0963">Cytoplasm</keyword>
<evidence type="ECO:0000256" key="2">
    <source>
        <dbReference type="ARBA" id="ARBA00005464"/>
    </source>
</evidence>
<dbReference type="SUPFAM" id="SSF109998">
    <property type="entry name" value="Triger factor/SurA peptide-binding domain-like"/>
    <property type="match status" value="1"/>
</dbReference>
<evidence type="ECO:0000256" key="14">
    <source>
        <dbReference type="SAM" id="MobiDB-lite"/>
    </source>
</evidence>
<dbReference type="PROSITE" id="PS50059">
    <property type="entry name" value="FKBP_PPIASE"/>
    <property type="match status" value="1"/>
</dbReference>
<dbReference type="InterPro" id="IPR008881">
    <property type="entry name" value="Trigger_fac_ribosome-bd_bac"/>
</dbReference>
<comment type="catalytic activity">
    <reaction evidence="1 11 12">
        <text>[protein]-peptidylproline (omega=180) = [protein]-peptidylproline (omega=0)</text>
        <dbReference type="Rhea" id="RHEA:16237"/>
        <dbReference type="Rhea" id="RHEA-COMP:10747"/>
        <dbReference type="Rhea" id="RHEA-COMP:10748"/>
        <dbReference type="ChEBI" id="CHEBI:83833"/>
        <dbReference type="ChEBI" id="CHEBI:83834"/>
        <dbReference type="EC" id="5.2.1.8"/>
    </reaction>
</comment>
<dbReference type="InterPro" id="IPR001179">
    <property type="entry name" value="PPIase_FKBP_dom"/>
</dbReference>
<accession>A0A2U2MX43</accession>
<dbReference type="Pfam" id="PF05697">
    <property type="entry name" value="Trigger_N"/>
    <property type="match status" value="1"/>
</dbReference>
<dbReference type="Pfam" id="PF05698">
    <property type="entry name" value="Trigger_C"/>
    <property type="match status" value="1"/>
</dbReference>
<protein>
    <recommendedName>
        <fullName evidence="4 11">Trigger factor</fullName>
        <shortName evidence="11">TF</shortName>
        <ecNumber evidence="3 11">5.2.1.8</ecNumber>
    </recommendedName>
    <alternativeName>
        <fullName evidence="10 11">PPIase</fullName>
    </alternativeName>
</protein>
<dbReference type="SUPFAM" id="SSF54534">
    <property type="entry name" value="FKBP-like"/>
    <property type="match status" value="1"/>
</dbReference>
<dbReference type="Gene3D" id="1.10.3120.10">
    <property type="entry name" value="Trigger factor, C-terminal domain"/>
    <property type="match status" value="1"/>
</dbReference>
<keyword evidence="7 11" id="KW-0143">Chaperone</keyword>
<dbReference type="InterPro" id="IPR036611">
    <property type="entry name" value="Trigger_fac_ribosome-bd_sf"/>
</dbReference>
<evidence type="ECO:0000259" key="15">
    <source>
        <dbReference type="PROSITE" id="PS50059"/>
    </source>
</evidence>
<evidence type="ECO:0000256" key="6">
    <source>
        <dbReference type="ARBA" id="ARBA00023110"/>
    </source>
</evidence>
<feature type="domain" description="PPIase FKBP-type" evidence="15">
    <location>
        <begin position="161"/>
        <end position="246"/>
    </location>
</feature>
<dbReference type="EC" id="5.2.1.8" evidence="3 11"/>
<reference evidence="16 17" key="1">
    <citation type="submission" date="2018-05" db="EMBL/GenBank/DDBJ databases">
        <title>Spiribacter halobius sp. nov., a moderately halophilic bacterium isolated from marine solar saltern.</title>
        <authorList>
            <person name="Zheng W.-S."/>
            <person name="Lu D.-C."/>
            <person name="Du Z.-J."/>
        </authorList>
    </citation>
    <scope>NUCLEOTIDE SEQUENCE [LARGE SCALE GENOMIC DNA]</scope>
    <source>
        <strain evidence="16 17">E85</strain>
    </source>
</reference>
<dbReference type="InterPro" id="IPR027304">
    <property type="entry name" value="Trigger_fact/SurA_dom_sf"/>
</dbReference>
<dbReference type="AlphaFoldDB" id="A0A2U2MX43"/>
<dbReference type="GO" id="GO:0005737">
    <property type="term" value="C:cytoplasm"/>
    <property type="evidence" value="ECO:0007669"/>
    <property type="project" value="UniProtKB-SubCell"/>
</dbReference>
<dbReference type="EMBL" id="QFFI01000035">
    <property type="protein sequence ID" value="PWG61427.1"/>
    <property type="molecule type" value="Genomic_DNA"/>
</dbReference>
<dbReference type="HAMAP" id="MF_00303">
    <property type="entry name" value="Trigger_factor_Tig"/>
    <property type="match status" value="1"/>
</dbReference>
<evidence type="ECO:0000313" key="16">
    <source>
        <dbReference type="EMBL" id="PWG61427.1"/>
    </source>
</evidence>
<evidence type="ECO:0000256" key="13">
    <source>
        <dbReference type="RuleBase" id="RU003914"/>
    </source>
</evidence>
<comment type="similarity">
    <text evidence="2 11 13">Belongs to the FKBP-type PPIase family. Tig subfamily.</text>
</comment>
<keyword evidence="6 11" id="KW-0697">Rotamase</keyword>
<dbReference type="NCBIfam" id="TIGR00115">
    <property type="entry name" value="tig"/>
    <property type="match status" value="1"/>
</dbReference>
<feature type="compositionally biased region" description="Acidic residues" evidence="14">
    <location>
        <begin position="433"/>
        <end position="442"/>
    </location>
</feature>
<dbReference type="GO" id="GO:0043335">
    <property type="term" value="P:protein unfolding"/>
    <property type="evidence" value="ECO:0007669"/>
    <property type="project" value="TreeGrafter"/>
</dbReference>
<dbReference type="InterPro" id="IPR046357">
    <property type="entry name" value="PPIase_dom_sf"/>
</dbReference>
<evidence type="ECO:0000256" key="12">
    <source>
        <dbReference type="PROSITE-ProRule" id="PRU00277"/>
    </source>
</evidence>
<dbReference type="GO" id="GO:0043022">
    <property type="term" value="F:ribosome binding"/>
    <property type="evidence" value="ECO:0007669"/>
    <property type="project" value="TreeGrafter"/>
</dbReference>
<dbReference type="GO" id="GO:0044183">
    <property type="term" value="F:protein folding chaperone"/>
    <property type="evidence" value="ECO:0007669"/>
    <property type="project" value="TreeGrafter"/>
</dbReference>
<dbReference type="PANTHER" id="PTHR30560">
    <property type="entry name" value="TRIGGER FACTOR CHAPERONE AND PEPTIDYL-PROLYL CIS/TRANS ISOMERASE"/>
    <property type="match status" value="1"/>
</dbReference>
<keyword evidence="17" id="KW-1185">Reference proteome</keyword>
<comment type="function">
    <text evidence="11">Involved in protein export. Acts as a chaperone by maintaining the newly synthesized protein in an open conformation. Functions as a peptidyl-prolyl cis-trans isomerase.</text>
</comment>
<dbReference type="Pfam" id="PF00254">
    <property type="entry name" value="FKBP_C"/>
    <property type="match status" value="1"/>
</dbReference>
<dbReference type="GO" id="GO:0003755">
    <property type="term" value="F:peptidyl-prolyl cis-trans isomerase activity"/>
    <property type="evidence" value="ECO:0007669"/>
    <property type="project" value="UniProtKB-UniRule"/>
</dbReference>
<gene>
    <name evidence="11" type="primary">tig</name>
    <name evidence="16" type="ORF">DEM34_16480</name>
</gene>
<evidence type="ECO:0000256" key="5">
    <source>
        <dbReference type="ARBA" id="ARBA00022618"/>
    </source>
</evidence>
<evidence type="ECO:0000256" key="4">
    <source>
        <dbReference type="ARBA" id="ARBA00016902"/>
    </source>
</evidence>
<dbReference type="GO" id="GO:0051083">
    <property type="term" value="P:'de novo' cotranslational protein folding"/>
    <property type="evidence" value="ECO:0007669"/>
    <property type="project" value="TreeGrafter"/>
</dbReference>
<dbReference type="InterPro" id="IPR037041">
    <property type="entry name" value="Trigger_fac_C_sf"/>
</dbReference>
<keyword evidence="8 11" id="KW-0413">Isomerase</keyword>
<organism evidence="16 17">
    <name type="scientific">Sediminicurvatus halobius</name>
    <dbReference type="NCBI Taxonomy" id="2182432"/>
    <lineage>
        <taxon>Bacteria</taxon>
        <taxon>Pseudomonadati</taxon>
        <taxon>Pseudomonadota</taxon>
        <taxon>Gammaproteobacteria</taxon>
        <taxon>Chromatiales</taxon>
        <taxon>Ectothiorhodospiraceae</taxon>
        <taxon>Sediminicurvatus</taxon>
    </lineage>
</organism>
<comment type="subcellular location">
    <subcellularLocation>
        <location evidence="11">Cytoplasm</location>
    </subcellularLocation>
    <text evidence="11">About half TF is bound to the ribosome near the polypeptide exit tunnel while the other half is free in the cytoplasm.</text>
</comment>
<dbReference type="PIRSF" id="PIRSF003095">
    <property type="entry name" value="Trigger_factor"/>
    <property type="match status" value="1"/>
</dbReference>
<dbReference type="PANTHER" id="PTHR30560:SF3">
    <property type="entry name" value="TRIGGER FACTOR-LIKE PROTEIN TIG, CHLOROPLASTIC"/>
    <property type="match status" value="1"/>
</dbReference>
<comment type="domain">
    <text evidence="11">Consists of 3 domains; the N-terminus binds the ribosome, the middle domain has PPIase activity, while the C-terminus has intrinsic chaperone activity on its own.</text>
</comment>
<dbReference type="Gene3D" id="3.10.50.40">
    <property type="match status" value="1"/>
</dbReference>
<name>A0A2U2MX43_9GAMM</name>
<keyword evidence="9 11" id="KW-0131">Cell cycle</keyword>
<sequence length="442" mass="49743">MQVSVETTEGLKRRMKVQVPSERVDQEVESRLRDLRGRVRLDGFRPGKVPLKVVQKRYGAQVRGEVLDEVVRRTYAEALEQESLRPAGAPEIEPLQTEAGQDLEYQAEFEVLPSIEVQGVEDIAIERPVVDITDEDVDRILERLRKQHAEYTEVDRPAAEGDRVTIDFEGTVDGEAFDGNSGEDVPVPLGEGQMPEAFEAELAGLAAGDDKTIAYTFPEAFPDEKIAGREAQFAVKVKKVEAAELPAADDAFAERLGIEGGIDALRERIRESLQRERDQAVRARVKNQVMEALLERNPIELPQSLLDSEIQQLREQTRERMRQAGQGDDDAELPASRFEDEARRRVALGLIVNELVRANEIELDRERVQEALQRVAAGYEQPEQIMQYYLQNQELMQSLQLQVMEDQVVDWVAERAQVTDKPMSLDALTGREADEDSASADA</sequence>
<keyword evidence="5 11" id="KW-0132">Cell division</keyword>
<dbReference type="GO" id="GO:0051301">
    <property type="term" value="P:cell division"/>
    <property type="evidence" value="ECO:0007669"/>
    <property type="project" value="UniProtKB-KW"/>
</dbReference>
<evidence type="ECO:0000313" key="17">
    <source>
        <dbReference type="Proteomes" id="UP000245474"/>
    </source>
</evidence>
<evidence type="ECO:0000256" key="1">
    <source>
        <dbReference type="ARBA" id="ARBA00000971"/>
    </source>
</evidence>
<proteinExistence type="inferred from homology"/>
<dbReference type="SUPFAM" id="SSF102735">
    <property type="entry name" value="Trigger factor ribosome-binding domain"/>
    <property type="match status" value="1"/>
</dbReference>
<evidence type="ECO:0000256" key="9">
    <source>
        <dbReference type="ARBA" id="ARBA00023306"/>
    </source>
</evidence>
<evidence type="ECO:0000256" key="3">
    <source>
        <dbReference type="ARBA" id="ARBA00013194"/>
    </source>
</evidence>
<dbReference type="Gene3D" id="3.30.70.1050">
    <property type="entry name" value="Trigger factor ribosome-binding domain"/>
    <property type="match status" value="1"/>
</dbReference>
<comment type="caution">
    <text evidence="16">The sequence shown here is derived from an EMBL/GenBank/DDBJ whole genome shotgun (WGS) entry which is preliminary data.</text>
</comment>
<dbReference type="Proteomes" id="UP000245474">
    <property type="component" value="Unassembled WGS sequence"/>
</dbReference>
<dbReference type="GO" id="GO:0015031">
    <property type="term" value="P:protein transport"/>
    <property type="evidence" value="ECO:0007669"/>
    <property type="project" value="UniProtKB-UniRule"/>
</dbReference>
<dbReference type="FunFam" id="3.10.50.40:FF:000001">
    <property type="entry name" value="Trigger factor"/>
    <property type="match status" value="1"/>
</dbReference>
<dbReference type="InterPro" id="IPR008880">
    <property type="entry name" value="Trigger_fac_C"/>
</dbReference>
<evidence type="ECO:0000256" key="11">
    <source>
        <dbReference type="HAMAP-Rule" id="MF_00303"/>
    </source>
</evidence>
<evidence type="ECO:0000256" key="10">
    <source>
        <dbReference type="ARBA" id="ARBA00029986"/>
    </source>
</evidence>